<feature type="compositionally biased region" description="Polar residues" evidence="5">
    <location>
        <begin position="602"/>
        <end position="616"/>
    </location>
</feature>
<keyword evidence="4" id="KW-0788">Thiol protease</keyword>
<accession>W3X1V3</accession>
<evidence type="ECO:0000256" key="5">
    <source>
        <dbReference type="SAM" id="MobiDB-lite"/>
    </source>
</evidence>
<reference evidence="8" key="1">
    <citation type="journal article" date="2015" name="BMC Genomics">
        <title>Genomic and transcriptomic analysis of the endophytic fungus Pestalotiopsis fici reveals its lifestyle and high potential for synthesis of natural products.</title>
        <authorList>
            <person name="Wang X."/>
            <person name="Zhang X."/>
            <person name="Liu L."/>
            <person name="Xiang M."/>
            <person name="Wang W."/>
            <person name="Sun X."/>
            <person name="Che Y."/>
            <person name="Guo L."/>
            <person name="Liu G."/>
            <person name="Guo L."/>
            <person name="Wang C."/>
            <person name="Yin W.B."/>
            <person name="Stadler M."/>
            <person name="Zhang X."/>
            <person name="Liu X."/>
        </authorList>
    </citation>
    <scope>NUCLEOTIDE SEQUENCE [LARGE SCALE GENOMIC DNA]</scope>
    <source>
        <strain evidence="8">W106-1 / CGMCC3.15140</strain>
    </source>
</reference>
<protein>
    <recommendedName>
        <fullName evidence="6">Ubiquitin-like protease family profile domain-containing protein</fullName>
    </recommendedName>
</protein>
<feature type="region of interest" description="Disordered" evidence="5">
    <location>
        <begin position="657"/>
        <end position="721"/>
    </location>
</feature>
<dbReference type="EMBL" id="KI912114">
    <property type="protein sequence ID" value="ETS79146.1"/>
    <property type="molecule type" value="Genomic_DNA"/>
</dbReference>
<evidence type="ECO:0000256" key="4">
    <source>
        <dbReference type="ARBA" id="ARBA00022807"/>
    </source>
</evidence>
<feature type="compositionally biased region" description="Basic and acidic residues" evidence="5">
    <location>
        <begin position="407"/>
        <end position="424"/>
    </location>
</feature>
<sequence>MAGQLPASPSPSQSSERLRILLRDEWEAHREGRKNAREVGAPSLPFAYAPTNLRTYKGRQVNSFRAPNPGLTRFRLPGESDIVYPDDPVRPSKKIAAKRAIDEIATPNDTEQSSSKRQKVPLASTPLITSNFGSRIRAKRAFHEIDTTDEPVRVRTAAWVNTTPSAKRQKVLLPSTQTDPDSGSHIRGTQRIPAKRAFHQIASDDTAAVEIATSANTTPSFKRQKKAPAPTAEPTSDSDDEGSVTRSLSPIKGDDYQIQSFPPIKCHKLKDLVTQRSQKSSHTEELPTERALLNFSTILRPEKIKAGNNTSEEKLGSEKLSSQETATKRPLLLYPTSRRFREIKADNNTSDKPSSGRYATERSLLQYSTTATQRFEKLKAARNISKENSSSSKSTSTRPPLQYLTSRRFEENTADKDTSEENLTAERPRVRYLISRHSEKLEAFKKTAAYTQSTRRLTTHNETSRAQIIAERGLYTRFPIASSDQRRILTDFAQLRRPLERRVSEQQEFRQQRAQQLPEANAQGIQQPRHQEWQLLPCILVILHIVMAITTRLWTVATFLQKVFTNPRQILYQNVNHGDSARDESAEDQNTQTNRLLPGTFPGTNEDNPQDALQSPQPLPLDDVNNNARQNGTLPEEQDAAMNTSPVRNIYPTEDHVTASSTNTTTDIVQHEDTAATSSVSLSSRDGRKLSDAHSTVETDLPQQEIQRSSRKYSDSSEEWRHHDAARRQLYHEAFDRNYSYEKDQILAKDQYRSTGLTPAQNLECVQRASVLSKAAKPKSRPTYKNPRSFFDDENQHSLPHRTRTTLKPNHHKLEEDGQDRAAREKREQELAEQKRYEEANAKLKNLGLSVPRAPVIIKINDKWEGQVHNTQKPAFKPLKTCAPEPVEFGHRDFLRLVPRGTWLNDSCIQAATQYGADYINKAAGVTLKKDTPRCVALNSFFWSSLVSSGVSGKERMLKRVWGLTPQNFLDVESLIIPINADAHWTFIFVRPQRREIAYVDSFHTRNQKRIDKALEFVAAFLGPRFKEDEWKQVSFNVPRQTNSYDCGMFVITNSLLLSLGLDPSDYTEPEMGHQRSNIAAMILNGGYHGDFDLKKLYKL</sequence>
<dbReference type="InParanoid" id="W3X1V3"/>
<gene>
    <name evidence="7" type="ORF">PFICI_08999</name>
</gene>
<dbReference type="PANTHER" id="PTHR12606">
    <property type="entry name" value="SENTRIN/SUMO-SPECIFIC PROTEASE"/>
    <property type="match status" value="1"/>
</dbReference>
<dbReference type="eggNOG" id="KOG0778">
    <property type="taxonomic scope" value="Eukaryota"/>
</dbReference>
<feature type="compositionally biased region" description="Polar residues" evidence="5">
    <location>
        <begin position="675"/>
        <end position="684"/>
    </location>
</feature>
<feature type="region of interest" description="Disordered" evidence="5">
    <location>
        <begin position="303"/>
        <end position="325"/>
    </location>
</feature>
<dbReference type="GO" id="GO:0006508">
    <property type="term" value="P:proteolysis"/>
    <property type="evidence" value="ECO:0007669"/>
    <property type="project" value="UniProtKB-KW"/>
</dbReference>
<comment type="similarity">
    <text evidence="1">Belongs to the peptidase C48 family.</text>
</comment>
<dbReference type="HOGENOM" id="CLU_283295_0_0_1"/>
<name>W3X1V3_PESFW</name>
<proteinExistence type="inferred from homology"/>
<feature type="region of interest" description="Disordered" evidence="5">
    <location>
        <begin position="339"/>
        <end position="362"/>
    </location>
</feature>
<dbReference type="KEGG" id="pfy:PFICI_08999"/>
<evidence type="ECO:0000259" key="6">
    <source>
        <dbReference type="PROSITE" id="PS50600"/>
    </source>
</evidence>
<dbReference type="Pfam" id="PF02902">
    <property type="entry name" value="Peptidase_C48"/>
    <property type="match status" value="1"/>
</dbReference>
<dbReference type="GO" id="GO:0005634">
    <property type="term" value="C:nucleus"/>
    <property type="evidence" value="ECO:0007669"/>
    <property type="project" value="TreeGrafter"/>
</dbReference>
<feature type="region of interest" description="Disordered" evidence="5">
    <location>
        <begin position="579"/>
        <end position="645"/>
    </location>
</feature>
<dbReference type="SUPFAM" id="SSF54001">
    <property type="entry name" value="Cysteine proteinases"/>
    <property type="match status" value="1"/>
</dbReference>
<feature type="region of interest" description="Disordered" evidence="5">
    <location>
        <begin position="101"/>
        <end position="120"/>
    </location>
</feature>
<dbReference type="Proteomes" id="UP000030651">
    <property type="component" value="Unassembled WGS sequence"/>
</dbReference>
<evidence type="ECO:0000256" key="2">
    <source>
        <dbReference type="ARBA" id="ARBA00022670"/>
    </source>
</evidence>
<feature type="region of interest" description="Disordered" evidence="5">
    <location>
        <begin position="772"/>
        <end position="829"/>
    </location>
</feature>
<dbReference type="Gene3D" id="3.40.395.10">
    <property type="entry name" value="Adenoviral Proteinase, Chain A"/>
    <property type="match status" value="1"/>
</dbReference>
<organism evidence="7 8">
    <name type="scientific">Pestalotiopsis fici (strain W106-1 / CGMCC3.15140)</name>
    <dbReference type="NCBI Taxonomy" id="1229662"/>
    <lineage>
        <taxon>Eukaryota</taxon>
        <taxon>Fungi</taxon>
        <taxon>Dikarya</taxon>
        <taxon>Ascomycota</taxon>
        <taxon>Pezizomycotina</taxon>
        <taxon>Sordariomycetes</taxon>
        <taxon>Xylariomycetidae</taxon>
        <taxon>Amphisphaeriales</taxon>
        <taxon>Sporocadaceae</taxon>
        <taxon>Pestalotiopsis</taxon>
    </lineage>
</organism>
<dbReference type="GO" id="GO:0016926">
    <property type="term" value="P:protein desumoylation"/>
    <property type="evidence" value="ECO:0007669"/>
    <property type="project" value="TreeGrafter"/>
</dbReference>
<keyword evidence="8" id="KW-1185">Reference proteome</keyword>
<evidence type="ECO:0000313" key="7">
    <source>
        <dbReference type="EMBL" id="ETS79146.1"/>
    </source>
</evidence>
<dbReference type="OrthoDB" id="1939479at2759"/>
<feature type="compositionally biased region" description="Low complexity" evidence="5">
    <location>
        <begin position="386"/>
        <end position="397"/>
    </location>
</feature>
<feature type="compositionally biased region" description="Polar residues" evidence="5">
    <location>
        <begin position="698"/>
        <end position="707"/>
    </location>
</feature>
<evidence type="ECO:0000256" key="3">
    <source>
        <dbReference type="ARBA" id="ARBA00022801"/>
    </source>
</evidence>
<dbReference type="InterPro" id="IPR003653">
    <property type="entry name" value="Peptidase_C48_C"/>
</dbReference>
<feature type="compositionally biased region" description="Basic and acidic residues" evidence="5">
    <location>
        <begin position="303"/>
        <end position="317"/>
    </location>
</feature>
<feature type="compositionally biased region" description="Polar residues" evidence="5">
    <location>
        <begin position="624"/>
        <end position="633"/>
    </location>
</feature>
<dbReference type="InterPro" id="IPR038765">
    <property type="entry name" value="Papain-like_cys_pep_sf"/>
</dbReference>
<feature type="region of interest" description="Disordered" evidence="5">
    <location>
        <begin position="381"/>
        <end position="424"/>
    </location>
</feature>
<dbReference type="AlphaFoldDB" id="W3X1V3"/>
<dbReference type="PROSITE" id="PS50600">
    <property type="entry name" value="ULP_PROTEASE"/>
    <property type="match status" value="1"/>
</dbReference>
<feature type="compositionally biased region" description="Basic and acidic residues" evidence="5">
    <location>
        <begin position="685"/>
        <end position="697"/>
    </location>
</feature>
<feature type="compositionally biased region" description="Basic and acidic residues" evidence="5">
    <location>
        <begin position="712"/>
        <end position="721"/>
    </location>
</feature>
<dbReference type="PANTHER" id="PTHR12606:SF141">
    <property type="entry name" value="GH15225P-RELATED"/>
    <property type="match status" value="1"/>
</dbReference>
<feature type="region of interest" description="Disordered" evidence="5">
    <location>
        <begin position="214"/>
        <end position="257"/>
    </location>
</feature>
<dbReference type="STRING" id="1229662.W3X1V3"/>
<feature type="region of interest" description="Disordered" evidence="5">
    <location>
        <begin position="168"/>
        <end position="187"/>
    </location>
</feature>
<feature type="domain" description="Ubiquitin-like protease family profile" evidence="6">
    <location>
        <begin position="887"/>
        <end position="1058"/>
    </location>
</feature>
<feature type="compositionally biased region" description="Polar residues" evidence="5">
    <location>
        <begin position="658"/>
        <end position="668"/>
    </location>
</feature>
<feature type="compositionally biased region" description="Basic and acidic residues" evidence="5">
    <location>
        <begin position="812"/>
        <end position="829"/>
    </location>
</feature>
<dbReference type="GO" id="GO:0016929">
    <property type="term" value="F:deSUMOylase activity"/>
    <property type="evidence" value="ECO:0007669"/>
    <property type="project" value="TreeGrafter"/>
</dbReference>
<evidence type="ECO:0000256" key="1">
    <source>
        <dbReference type="ARBA" id="ARBA00005234"/>
    </source>
</evidence>
<dbReference type="RefSeq" id="XP_007835771.1">
    <property type="nucleotide sequence ID" value="XM_007837580.1"/>
</dbReference>
<dbReference type="GeneID" id="19274012"/>
<feature type="region of interest" description="Disordered" evidence="5">
    <location>
        <begin position="503"/>
        <end position="523"/>
    </location>
</feature>
<keyword evidence="2" id="KW-0645">Protease</keyword>
<evidence type="ECO:0000313" key="8">
    <source>
        <dbReference type="Proteomes" id="UP000030651"/>
    </source>
</evidence>
<keyword evidence="3" id="KW-0378">Hydrolase</keyword>
<feature type="compositionally biased region" description="Basic residues" evidence="5">
    <location>
        <begin position="799"/>
        <end position="811"/>
    </location>
</feature>